<evidence type="ECO:0000313" key="2">
    <source>
        <dbReference type="Proteomes" id="UP000224460"/>
    </source>
</evidence>
<proteinExistence type="predicted"/>
<comment type="caution">
    <text evidence="1">The sequence shown here is derived from an EMBL/GenBank/DDBJ whole genome shotgun (WGS) entry which is preliminary data.</text>
</comment>
<evidence type="ECO:0000313" key="1">
    <source>
        <dbReference type="EMBL" id="PHV71549.1"/>
    </source>
</evidence>
<accession>A0AC61DE52</accession>
<reference evidence="1" key="1">
    <citation type="submission" date="2017-10" db="EMBL/GenBank/DDBJ databases">
        <title>Genome sequence of cellulolytic Lachnospiraceae bacterium XHS1971 isolated from hotspring sediment.</title>
        <authorList>
            <person name="Vasudevan G."/>
            <person name="Joshi A.J."/>
            <person name="Hivarkar S."/>
            <person name="Lanjekar V.B."/>
            <person name="Dhakephalkar P.K."/>
            <person name="Dagar S."/>
        </authorList>
    </citation>
    <scope>NUCLEOTIDE SEQUENCE</scope>
    <source>
        <strain evidence="1">XHS1971</strain>
    </source>
</reference>
<dbReference type="Proteomes" id="UP000224460">
    <property type="component" value="Unassembled WGS sequence"/>
</dbReference>
<dbReference type="EMBL" id="PEDL01000002">
    <property type="protein sequence ID" value="PHV71549.1"/>
    <property type="molecule type" value="Genomic_DNA"/>
</dbReference>
<name>A0AC61DE52_9FIRM</name>
<keyword evidence="2" id="KW-1185">Reference proteome</keyword>
<protein>
    <submittedName>
        <fullName evidence="1">Uncharacterized protein</fullName>
    </submittedName>
</protein>
<sequence length="406" mass="44959">MNLKESIVFALRQLIGNKGRTLLTMLGMFIGIGSVIMILGLGEGFKGQMASFGEEIGIGAFYAYTKTGETHNLITEEDIELLNSMPEIKTVMGSINASGIAYDSKREEMTFRIYGSDPNYAEVIDKKELLAGRFINPDDDRAYARAIVVPDFFSKVMFNKKDYKSIVGESIALTINNQEEQFTIIGVYKTNVKLTDSKEMLKKRLQSQKMYVPIKTLALICEYGEGYSFVDGLANTEYDAKEVGAKVRNFLNKRHQQKDEYEVMTLAQQMDMINQMLNMITLFIGTVAGISLLVGGVGIMNIMLVTVKERTREIGIRKALGATNGVILRQFLIEALMITIIAGIIGMLMGYIGAMLIGAQFDIAAKLSIGMILFSAGVSIFIGLVFGVYPAYQAAQLEPIEALRYE</sequence>
<gene>
    <name evidence="1" type="ORF">CS063_02980</name>
</gene>
<organism evidence="1 2">
    <name type="scientific">Sporanaerobium hydrogeniformans</name>
    <dbReference type="NCBI Taxonomy" id="3072179"/>
    <lineage>
        <taxon>Bacteria</taxon>
        <taxon>Bacillati</taxon>
        <taxon>Bacillota</taxon>
        <taxon>Clostridia</taxon>
        <taxon>Lachnospirales</taxon>
        <taxon>Lachnospiraceae</taxon>
        <taxon>Sporanaerobium</taxon>
    </lineage>
</organism>